<keyword evidence="2" id="KW-1185">Reference proteome</keyword>
<dbReference type="STRING" id="1654360.EA58_20995"/>
<dbReference type="EMBL" id="JMIB01000045">
    <property type="protein sequence ID" value="KDM89686.1"/>
    <property type="molecule type" value="Genomic_DNA"/>
</dbReference>
<dbReference type="OrthoDB" id="9950680at2"/>
<dbReference type="RefSeq" id="WP_036757209.1">
    <property type="nucleotide sequence ID" value="NZ_JAGSGC010000024.1"/>
</dbReference>
<dbReference type="AlphaFoldDB" id="A0A066RKT5"/>
<dbReference type="Proteomes" id="UP000027192">
    <property type="component" value="Unassembled WGS sequence"/>
</dbReference>
<protein>
    <submittedName>
        <fullName evidence="1">Uncharacterized protein</fullName>
    </submittedName>
</protein>
<gene>
    <name evidence="1" type="ORF">EA58_20995</name>
</gene>
<sequence>MVETTFQKVICLNLNTWEAYPTGNQGYLKLLGSMSTSPESIRRAIFQKIDEGGEVGKNYNEWANTVRRDGIENFFVISVKGETQDAANELAEKLIKDNGWKNISVRTYATKLN</sequence>
<reference evidence="1 2" key="1">
    <citation type="submission" date="2014-04" db="EMBL/GenBank/DDBJ databases">
        <title>Draft genome sequence of Photobacterium halotolerans S2753: a solonamide, ngercheumicin and holomycin producer.</title>
        <authorList>
            <person name="Machado H.R."/>
            <person name="Gram L."/>
        </authorList>
    </citation>
    <scope>NUCLEOTIDE SEQUENCE [LARGE SCALE GENOMIC DNA]</scope>
    <source>
        <strain evidence="1 2">S2753</strain>
    </source>
</reference>
<comment type="caution">
    <text evidence="1">The sequence shown here is derived from an EMBL/GenBank/DDBJ whole genome shotgun (WGS) entry which is preliminary data.</text>
</comment>
<proteinExistence type="predicted"/>
<accession>A0A066RKT5</accession>
<evidence type="ECO:0000313" key="2">
    <source>
        <dbReference type="Proteomes" id="UP000027192"/>
    </source>
</evidence>
<organism evidence="1 2">
    <name type="scientific">Photobacterium galatheae</name>
    <dbReference type="NCBI Taxonomy" id="1654360"/>
    <lineage>
        <taxon>Bacteria</taxon>
        <taxon>Pseudomonadati</taxon>
        <taxon>Pseudomonadota</taxon>
        <taxon>Gammaproteobacteria</taxon>
        <taxon>Vibrionales</taxon>
        <taxon>Vibrionaceae</taxon>
        <taxon>Photobacterium</taxon>
    </lineage>
</organism>
<name>A0A066RKT5_9GAMM</name>
<evidence type="ECO:0000313" key="1">
    <source>
        <dbReference type="EMBL" id="KDM89686.1"/>
    </source>
</evidence>